<reference evidence="2 3" key="1">
    <citation type="submission" date="2016-10" db="EMBL/GenBank/DDBJ databases">
        <authorList>
            <person name="de Groot N.N."/>
        </authorList>
    </citation>
    <scope>NUCLEOTIDE SEQUENCE [LARGE SCALE GENOMIC DNA]</scope>
    <source>
        <strain evidence="2 3">B25</strain>
    </source>
</reference>
<evidence type="ECO:0000313" key="2">
    <source>
        <dbReference type="EMBL" id="SEQ41826.1"/>
    </source>
</evidence>
<dbReference type="PROSITE" id="PS51186">
    <property type="entry name" value="GNAT"/>
    <property type="match status" value="1"/>
</dbReference>
<dbReference type="PANTHER" id="PTHR43415:SF3">
    <property type="entry name" value="GNAT-FAMILY ACETYLTRANSFERASE"/>
    <property type="match status" value="1"/>
</dbReference>
<organism evidence="2 3">
    <name type="scientific">Treponema bryantii</name>
    <dbReference type="NCBI Taxonomy" id="163"/>
    <lineage>
        <taxon>Bacteria</taxon>
        <taxon>Pseudomonadati</taxon>
        <taxon>Spirochaetota</taxon>
        <taxon>Spirochaetia</taxon>
        <taxon>Spirochaetales</taxon>
        <taxon>Treponemataceae</taxon>
        <taxon>Treponema</taxon>
    </lineage>
</organism>
<sequence length="186" mass="21324">MTIKPFDFKLKDGRTATILSPREEDINGVIEYLKISAGETEFILRYPEECDKYTYEAEKALFERKNASEDEAMLICIVDGKVAGNCGIQFSSQLKLRHRAGVAIALCKEYWNLGIGTRMFEEMEKLALNKPYVQILELDFVEGNTRARALYEKMGFKITGRRPSAICLKDGTLLDEYMMQKKLVRN</sequence>
<dbReference type="PANTHER" id="PTHR43415">
    <property type="entry name" value="SPERMIDINE N(1)-ACETYLTRANSFERASE"/>
    <property type="match status" value="1"/>
</dbReference>
<dbReference type="GO" id="GO:0016747">
    <property type="term" value="F:acyltransferase activity, transferring groups other than amino-acyl groups"/>
    <property type="evidence" value="ECO:0007669"/>
    <property type="project" value="InterPro"/>
</dbReference>
<dbReference type="Proteomes" id="UP000182360">
    <property type="component" value="Unassembled WGS sequence"/>
</dbReference>
<dbReference type="STRING" id="163.SAMN04487775_10926"/>
<dbReference type="Pfam" id="PF00583">
    <property type="entry name" value="Acetyltransf_1"/>
    <property type="match status" value="1"/>
</dbReference>
<dbReference type="OrthoDB" id="9802340at2"/>
<name>A0A1H9FVB1_9SPIR</name>
<dbReference type="SUPFAM" id="SSF55729">
    <property type="entry name" value="Acyl-CoA N-acyltransferases (Nat)"/>
    <property type="match status" value="1"/>
</dbReference>
<proteinExistence type="predicted"/>
<evidence type="ECO:0000313" key="3">
    <source>
        <dbReference type="Proteomes" id="UP000182360"/>
    </source>
</evidence>
<evidence type="ECO:0000259" key="1">
    <source>
        <dbReference type="PROSITE" id="PS51186"/>
    </source>
</evidence>
<dbReference type="EMBL" id="FOFU01000004">
    <property type="protein sequence ID" value="SEQ41826.1"/>
    <property type="molecule type" value="Genomic_DNA"/>
</dbReference>
<dbReference type="AlphaFoldDB" id="A0A1H9FVB1"/>
<dbReference type="CDD" id="cd04301">
    <property type="entry name" value="NAT_SF"/>
    <property type="match status" value="1"/>
</dbReference>
<dbReference type="InterPro" id="IPR016181">
    <property type="entry name" value="Acyl_CoA_acyltransferase"/>
</dbReference>
<feature type="domain" description="N-acetyltransferase" evidence="1">
    <location>
        <begin position="30"/>
        <end position="184"/>
    </location>
</feature>
<accession>A0A1H9FVB1</accession>
<dbReference type="RefSeq" id="WP_074643131.1">
    <property type="nucleotide sequence ID" value="NZ_FOFU01000004.1"/>
</dbReference>
<gene>
    <name evidence="2" type="ORF">SAMN04487977_104176</name>
</gene>
<keyword evidence="3" id="KW-1185">Reference proteome</keyword>
<keyword evidence="2" id="KW-0808">Transferase</keyword>
<dbReference type="Gene3D" id="3.40.630.30">
    <property type="match status" value="1"/>
</dbReference>
<dbReference type="InterPro" id="IPR000182">
    <property type="entry name" value="GNAT_dom"/>
</dbReference>
<protein>
    <submittedName>
        <fullName evidence="2">Protein N-acetyltransferase, RimJ/RimL family</fullName>
    </submittedName>
</protein>